<proteinExistence type="predicted"/>
<name>A0ACC1PW67_9APHY</name>
<protein>
    <submittedName>
        <fullName evidence="1">Uncharacterized protein</fullName>
    </submittedName>
</protein>
<accession>A0ACC1PW67</accession>
<sequence length="314" mass="34700">MPEILLLQTTPPPPSPPAVSMQIIEADIPPLTPYFPEYSEDVADSRRALLDGSISAVVGGHSPLLKKGEAWPRCNTPDCDHYLIPYIQISLSSAHTPAAEFRQCLSPIDSEGTTLFQVFVCAATTDSGTCFEAWVNCTMEGNSWLVRKVHFAADGHDVEDDTRYDAVRAEMQESGEEIIEIPERVVSEWTAGPQERYTEDECFSDDEDEEGDEDEDGDEEEEEDGGRPDRAGCPKKGLKLLGYPTRGKYYNSTSADGSDSCEAGDAGPHSEWRCLIQLGTRDEDNPQTFGADVCLWQYLSKPVHATSRLVRSRV</sequence>
<dbReference type="Proteomes" id="UP001144978">
    <property type="component" value="Unassembled WGS sequence"/>
</dbReference>
<reference evidence="1" key="1">
    <citation type="submission" date="2022-08" db="EMBL/GenBank/DDBJ databases">
        <title>Genome Sequence of Pycnoporus sanguineus.</title>
        <authorList>
            <person name="Buettner E."/>
        </authorList>
    </citation>
    <scope>NUCLEOTIDE SEQUENCE</scope>
    <source>
        <strain evidence="1">CG-C14</strain>
    </source>
</reference>
<evidence type="ECO:0000313" key="1">
    <source>
        <dbReference type="EMBL" id="KAJ3002137.1"/>
    </source>
</evidence>
<evidence type="ECO:0000313" key="2">
    <source>
        <dbReference type="Proteomes" id="UP001144978"/>
    </source>
</evidence>
<gene>
    <name evidence="1" type="ORF">NUW54_g6010</name>
</gene>
<keyword evidence="2" id="KW-1185">Reference proteome</keyword>
<dbReference type="EMBL" id="JANSHE010001551">
    <property type="protein sequence ID" value="KAJ3002137.1"/>
    <property type="molecule type" value="Genomic_DNA"/>
</dbReference>
<organism evidence="1 2">
    <name type="scientific">Trametes sanguinea</name>
    <dbReference type="NCBI Taxonomy" id="158606"/>
    <lineage>
        <taxon>Eukaryota</taxon>
        <taxon>Fungi</taxon>
        <taxon>Dikarya</taxon>
        <taxon>Basidiomycota</taxon>
        <taxon>Agaricomycotina</taxon>
        <taxon>Agaricomycetes</taxon>
        <taxon>Polyporales</taxon>
        <taxon>Polyporaceae</taxon>
        <taxon>Trametes</taxon>
    </lineage>
</organism>
<comment type="caution">
    <text evidence="1">The sequence shown here is derived from an EMBL/GenBank/DDBJ whole genome shotgun (WGS) entry which is preliminary data.</text>
</comment>